<evidence type="ECO:0000313" key="2">
    <source>
        <dbReference type="Proteomes" id="UP000191988"/>
    </source>
</evidence>
<name>A0A1S7S3T4_9HYPH</name>
<evidence type="ECO:0000313" key="1">
    <source>
        <dbReference type="EMBL" id="CUX62097.1"/>
    </source>
</evidence>
<sequence length="55" mass="6262">MAYLRHILNVDISDLLPFNFHKAAAAWSAAKLNPRKATLIFSLLRNPTSWEGFFS</sequence>
<proteinExistence type="predicted"/>
<dbReference type="EMBL" id="FBWK01000055">
    <property type="protein sequence ID" value="CUX62097.1"/>
    <property type="molecule type" value="Genomic_DNA"/>
</dbReference>
<accession>A0A1S7S3T4</accession>
<dbReference type="Proteomes" id="UP000191988">
    <property type="component" value="Unassembled WGS sequence"/>
</dbReference>
<reference evidence="2" key="1">
    <citation type="submission" date="2016-01" db="EMBL/GenBank/DDBJ databases">
        <authorList>
            <person name="Regsiter A."/>
            <person name="william w."/>
        </authorList>
    </citation>
    <scope>NUCLEOTIDE SEQUENCE [LARGE SCALE GENOMIC DNA]</scope>
    <source>
        <strain evidence="2">CFBP 6623</strain>
    </source>
</reference>
<keyword evidence="2" id="KW-1185">Reference proteome</keyword>
<protein>
    <submittedName>
        <fullName evidence="1">Uncharacterized protein</fullName>
    </submittedName>
</protein>
<dbReference type="AlphaFoldDB" id="A0A1S7S3T4"/>
<organism evidence="1 2">
    <name type="scientific">Agrobacterium tomkonis CFBP 6623</name>
    <dbReference type="NCBI Taxonomy" id="1183432"/>
    <lineage>
        <taxon>Bacteria</taxon>
        <taxon>Pseudomonadati</taxon>
        <taxon>Pseudomonadota</taxon>
        <taxon>Alphaproteobacteria</taxon>
        <taxon>Hyphomicrobiales</taxon>
        <taxon>Rhizobiaceae</taxon>
        <taxon>Rhizobium/Agrobacterium group</taxon>
        <taxon>Agrobacterium</taxon>
        <taxon>Agrobacterium tumefaciens complex</taxon>
    </lineage>
</organism>
<gene>
    <name evidence="1" type="ORF">AGR3A_Lc190024</name>
</gene>